<reference evidence="2" key="1">
    <citation type="submission" date="2022-07" db="EMBL/GenBank/DDBJ databases">
        <authorList>
            <person name="Kouya T."/>
            <person name="Ishiyama Y."/>
        </authorList>
    </citation>
    <scope>NUCLEOTIDE SEQUENCE</scope>
    <source>
        <strain evidence="2">WR16-4</strain>
    </source>
</reference>
<evidence type="ECO:0000313" key="3">
    <source>
        <dbReference type="Proteomes" id="UP001144204"/>
    </source>
</evidence>
<sequence length="128" mass="14698">MQNPFKNGQIPLPPNYATMRNPKNGDIRISKVGFSFTSLIFTILPAAMRSDWYNFLCMIGTEAIVSMGLSVIMKQPLNSVFTFAYYISGIIWGFIYNMMYFRHLQNIGFVPLDKHSKSILIKNKYIKA</sequence>
<protein>
    <recommendedName>
        <fullName evidence="4">DUF2628 domain-containing protein</fullName>
    </recommendedName>
</protein>
<keyword evidence="1" id="KW-1133">Transmembrane helix</keyword>
<evidence type="ECO:0000256" key="1">
    <source>
        <dbReference type="SAM" id="Phobius"/>
    </source>
</evidence>
<comment type="caution">
    <text evidence="2">The sequence shown here is derived from an EMBL/GenBank/DDBJ whole genome shotgun (WGS) entry which is preliminary data.</text>
</comment>
<dbReference type="RefSeq" id="WP_286136761.1">
    <property type="nucleotide sequence ID" value="NZ_BRPL01000002.1"/>
</dbReference>
<keyword evidence="3" id="KW-1185">Reference proteome</keyword>
<reference evidence="2" key="2">
    <citation type="journal article" date="2023" name="PLoS ONE">
        <title>Philodulcilactobacillus myokoensis gen. nov., sp. nov., a fructophilic, acidophilic, and agar-phobic lactic acid bacterium isolated from fermented vegetable extracts.</title>
        <authorList>
            <person name="Kouya T."/>
            <person name="Ishiyama Y."/>
            <person name="Ohashi S."/>
            <person name="Kumakubo R."/>
            <person name="Yamazaki T."/>
            <person name="Otaki T."/>
        </authorList>
    </citation>
    <scope>NUCLEOTIDE SEQUENCE</scope>
    <source>
        <strain evidence="2">WR16-4</strain>
    </source>
</reference>
<evidence type="ECO:0000313" key="2">
    <source>
        <dbReference type="EMBL" id="GLB47299.1"/>
    </source>
</evidence>
<name>A0A9W6B1N1_9LACO</name>
<accession>A0A9W6B1N1</accession>
<keyword evidence="1" id="KW-0472">Membrane</keyword>
<dbReference type="EMBL" id="BRPL01000002">
    <property type="protein sequence ID" value="GLB47299.1"/>
    <property type="molecule type" value="Genomic_DNA"/>
</dbReference>
<feature type="transmembrane region" description="Helical" evidence="1">
    <location>
        <begin position="80"/>
        <end position="101"/>
    </location>
</feature>
<keyword evidence="1" id="KW-0812">Transmembrane</keyword>
<proteinExistence type="predicted"/>
<organism evidence="2 3">
    <name type="scientific">Philodulcilactobacillus myokoensis</name>
    <dbReference type="NCBI Taxonomy" id="2929573"/>
    <lineage>
        <taxon>Bacteria</taxon>
        <taxon>Bacillati</taxon>
        <taxon>Bacillota</taxon>
        <taxon>Bacilli</taxon>
        <taxon>Lactobacillales</taxon>
        <taxon>Lactobacillaceae</taxon>
        <taxon>Philodulcilactobacillus</taxon>
    </lineage>
</organism>
<feature type="transmembrane region" description="Helical" evidence="1">
    <location>
        <begin position="53"/>
        <end position="73"/>
    </location>
</feature>
<dbReference type="AlphaFoldDB" id="A0A9W6B1N1"/>
<evidence type="ECO:0008006" key="4">
    <source>
        <dbReference type="Google" id="ProtNLM"/>
    </source>
</evidence>
<feature type="transmembrane region" description="Helical" evidence="1">
    <location>
        <begin position="29"/>
        <end position="47"/>
    </location>
</feature>
<gene>
    <name evidence="2" type="ORF">WR164_12780</name>
</gene>
<dbReference type="Proteomes" id="UP001144204">
    <property type="component" value="Unassembled WGS sequence"/>
</dbReference>